<proteinExistence type="predicted"/>
<evidence type="ECO:0000256" key="1">
    <source>
        <dbReference type="SAM" id="Phobius"/>
    </source>
</evidence>
<feature type="transmembrane region" description="Helical" evidence="1">
    <location>
        <begin position="6"/>
        <end position="25"/>
    </location>
</feature>
<keyword evidence="1" id="KW-0812">Transmembrane</keyword>
<dbReference type="AlphaFoldDB" id="A2BWZ9"/>
<reference evidence="2 3" key="1">
    <citation type="journal article" date="2007" name="PLoS Genet.">
        <title>Patterns and implications of gene gain and loss in the evolution of Prochlorococcus.</title>
        <authorList>
            <person name="Kettler G.C."/>
            <person name="Martiny A.C."/>
            <person name="Huang K."/>
            <person name="Zucker J."/>
            <person name="Coleman M.L."/>
            <person name="Rodrigue S."/>
            <person name="Chen F."/>
            <person name="Lapidus A."/>
            <person name="Ferriera S."/>
            <person name="Johnson J."/>
            <person name="Steglich C."/>
            <person name="Church G.M."/>
            <person name="Richardson P."/>
            <person name="Chisholm S.W."/>
        </authorList>
    </citation>
    <scope>NUCLEOTIDE SEQUENCE [LARGE SCALE GENOMIC DNA]</scope>
    <source>
        <strain evidence="2 3">MIT 9515</strain>
    </source>
</reference>
<dbReference type="Proteomes" id="UP000001589">
    <property type="component" value="Chromosome"/>
</dbReference>
<sequence length="41" mass="4668">MDISKILLILLGSIIIYLSFLFLGFNLRNKNIKAQGISKEE</sequence>
<protein>
    <submittedName>
        <fullName evidence="2">Uncharacterized protein</fullName>
    </submittedName>
</protein>
<dbReference type="EMBL" id="CP000552">
    <property type="protein sequence ID" value="ABM72310.1"/>
    <property type="molecule type" value="Genomic_DNA"/>
</dbReference>
<organism evidence="2 3">
    <name type="scientific">Prochlorococcus marinus (strain MIT 9515)</name>
    <dbReference type="NCBI Taxonomy" id="167542"/>
    <lineage>
        <taxon>Bacteria</taxon>
        <taxon>Bacillati</taxon>
        <taxon>Cyanobacteriota</taxon>
        <taxon>Cyanophyceae</taxon>
        <taxon>Synechococcales</taxon>
        <taxon>Prochlorococcaceae</taxon>
        <taxon>Prochlorococcus</taxon>
    </lineage>
</organism>
<dbReference type="HOGENOM" id="CLU_3275086_0_0_3"/>
<accession>A2BWZ9</accession>
<evidence type="ECO:0000313" key="2">
    <source>
        <dbReference type="EMBL" id="ABM72310.1"/>
    </source>
</evidence>
<keyword evidence="1" id="KW-1133">Transmembrane helix</keyword>
<dbReference type="STRING" id="167542.P9515_11031"/>
<dbReference type="KEGG" id="pmc:P9515_11031"/>
<evidence type="ECO:0000313" key="3">
    <source>
        <dbReference type="Proteomes" id="UP000001589"/>
    </source>
</evidence>
<name>A2BWZ9_PROM5</name>
<gene>
    <name evidence="2" type="ordered locus">P9515_11031</name>
</gene>
<keyword evidence="1" id="KW-0472">Membrane</keyword>